<evidence type="ECO:0000256" key="1">
    <source>
        <dbReference type="SAM" id="MobiDB-lite"/>
    </source>
</evidence>
<feature type="region of interest" description="Disordered" evidence="1">
    <location>
        <begin position="82"/>
        <end position="104"/>
    </location>
</feature>
<dbReference type="Proteomes" id="UP000262103">
    <property type="component" value="Segment"/>
</dbReference>
<protein>
    <submittedName>
        <fullName evidence="2">Uncharacterized protein</fullName>
    </submittedName>
</protein>
<dbReference type="KEGG" id="vg:40236425"/>
<keyword evidence="3" id="KW-1185">Reference proteome</keyword>
<sequence length="104" mass="11841">MADSDETIKLTYFEEGVEKQHYRNGRWGEVFRYNKEGADRYGDEDFEYESPLEMAIGTAKALLNQPGIDEVQVLQGGSVERVLMQEPEKNTVLDPDRPGARNNS</sequence>
<proteinExistence type="predicted"/>
<dbReference type="RefSeq" id="YP_009639627.1">
    <property type="nucleotide sequence ID" value="NC_042353.1"/>
</dbReference>
<evidence type="ECO:0000313" key="2">
    <source>
        <dbReference type="EMBL" id="ATU47041.1"/>
    </source>
</evidence>
<dbReference type="EMBL" id="MF629150">
    <property type="protein sequence ID" value="ATU47041.1"/>
    <property type="molecule type" value="Genomic_DNA"/>
</dbReference>
<name>A0A2D3FAK7_9CAUD</name>
<organism evidence="2 3">
    <name type="scientific">Salinibacter phage SRUTV-1</name>
    <dbReference type="NCBI Taxonomy" id="2684227"/>
    <lineage>
        <taxon>Viruses</taxon>
        <taxon>Duplodnaviria</taxon>
        <taxon>Heunggongvirae</taxon>
        <taxon>Uroviricota</taxon>
        <taxon>Caudoviricetes</taxon>
        <taxon>Kairosalinivirus</taxon>
        <taxon>Kairosalinivirus SRUTV1</taxon>
    </lineage>
</organism>
<accession>A0A2D3FAK7</accession>
<evidence type="ECO:0000313" key="3">
    <source>
        <dbReference type="Proteomes" id="UP000262103"/>
    </source>
</evidence>
<feature type="compositionally biased region" description="Basic and acidic residues" evidence="1">
    <location>
        <begin position="86"/>
        <end position="104"/>
    </location>
</feature>
<dbReference type="GeneID" id="40236425"/>
<reference evidence="2 3" key="1">
    <citation type="journal article" date="2018" name="ISME J.">
        <title>Characterization of ecologically diverse viruses infecting co-occurring strains of cosmopolitan hyperhalophilic Bacteroidetes.</title>
        <authorList>
            <person name="Villamor J."/>
            <person name="Ramos-Barbero M.D."/>
            <person name="Gonzalez-Torres P."/>
            <person name="Gabaldon T."/>
            <person name="Rossello-Mora R."/>
            <person name="Meseguer I."/>
            <person name="Martinez-Garcia M."/>
            <person name="Santos F."/>
            <person name="Anton J."/>
        </authorList>
    </citation>
    <scope>NUCLEOTIDE SEQUENCE [LARGE SCALE GENOMIC DNA]</scope>
    <source>
        <strain evidence="2">SRUTV-1</strain>
    </source>
</reference>